<dbReference type="AlphaFoldDB" id="A0AAQ3SJI1"/>
<dbReference type="Proteomes" id="UP001341281">
    <property type="component" value="Chromosome 01"/>
</dbReference>
<proteinExistence type="predicted"/>
<accession>A0AAQ3SJI1</accession>
<name>A0AAQ3SJI1_PASNO</name>
<organism evidence="1 2">
    <name type="scientific">Paspalum notatum var. saurae</name>
    <dbReference type="NCBI Taxonomy" id="547442"/>
    <lineage>
        <taxon>Eukaryota</taxon>
        <taxon>Viridiplantae</taxon>
        <taxon>Streptophyta</taxon>
        <taxon>Embryophyta</taxon>
        <taxon>Tracheophyta</taxon>
        <taxon>Spermatophyta</taxon>
        <taxon>Magnoliopsida</taxon>
        <taxon>Liliopsida</taxon>
        <taxon>Poales</taxon>
        <taxon>Poaceae</taxon>
        <taxon>PACMAD clade</taxon>
        <taxon>Panicoideae</taxon>
        <taxon>Andropogonodae</taxon>
        <taxon>Paspaleae</taxon>
        <taxon>Paspalinae</taxon>
        <taxon>Paspalum</taxon>
    </lineage>
</organism>
<dbReference type="EMBL" id="CP144745">
    <property type="protein sequence ID" value="WVZ50898.1"/>
    <property type="molecule type" value="Genomic_DNA"/>
</dbReference>
<protein>
    <recommendedName>
        <fullName evidence="3">F-box protein</fullName>
    </recommendedName>
</protein>
<gene>
    <name evidence="1" type="ORF">U9M48_002105</name>
</gene>
<dbReference type="PANTHER" id="PTHR32133">
    <property type="entry name" value="OS07G0120400 PROTEIN"/>
    <property type="match status" value="1"/>
</dbReference>
<keyword evidence="2" id="KW-1185">Reference proteome</keyword>
<dbReference type="PANTHER" id="PTHR32133:SF370">
    <property type="entry name" value="F-BOX DOMAIN-CONTAINING PROTEIN"/>
    <property type="match status" value="1"/>
</dbReference>
<sequence>MLYFVVSDGESIIEVCESGEVRLCLWSRKAEDAGWVQRKAIDLKKVLPLHGPWTSTSYLVGSAEGVGAIFLTLNDQLFMIDIRSCRMAKVFGHLHTSNAMVVPYMSFTPGKY</sequence>
<evidence type="ECO:0008006" key="3">
    <source>
        <dbReference type="Google" id="ProtNLM"/>
    </source>
</evidence>
<evidence type="ECO:0000313" key="2">
    <source>
        <dbReference type="Proteomes" id="UP001341281"/>
    </source>
</evidence>
<reference evidence="1 2" key="1">
    <citation type="submission" date="2024-02" db="EMBL/GenBank/DDBJ databases">
        <title>High-quality chromosome-scale genome assembly of Pensacola bahiagrass (Paspalum notatum Flugge var. saurae).</title>
        <authorList>
            <person name="Vega J.M."/>
            <person name="Podio M."/>
            <person name="Orjuela J."/>
            <person name="Siena L.A."/>
            <person name="Pessino S.C."/>
            <person name="Combes M.C."/>
            <person name="Mariac C."/>
            <person name="Albertini E."/>
            <person name="Pupilli F."/>
            <person name="Ortiz J.P.A."/>
            <person name="Leblanc O."/>
        </authorList>
    </citation>
    <scope>NUCLEOTIDE SEQUENCE [LARGE SCALE GENOMIC DNA]</scope>
    <source>
        <strain evidence="1">R1</strain>
        <tissue evidence="1">Leaf</tissue>
    </source>
</reference>
<evidence type="ECO:0000313" key="1">
    <source>
        <dbReference type="EMBL" id="WVZ50898.1"/>
    </source>
</evidence>